<evidence type="ECO:0000256" key="3">
    <source>
        <dbReference type="PROSITE-ProRule" id="PRU01106"/>
    </source>
</evidence>
<dbReference type="PANTHER" id="PTHR11049:SF16">
    <property type="entry name" value="PROTEIN VDLD"/>
    <property type="match status" value="1"/>
</dbReference>
<dbReference type="CDD" id="cd03442">
    <property type="entry name" value="BFIT_BACH"/>
    <property type="match status" value="1"/>
</dbReference>
<proteinExistence type="inferred from homology"/>
<evidence type="ECO:0000256" key="2">
    <source>
        <dbReference type="ARBA" id="ARBA00022801"/>
    </source>
</evidence>
<evidence type="ECO:0000313" key="6">
    <source>
        <dbReference type="Proteomes" id="UP000286402"/>
    </source>
</evidence>
<keyword evidence="2 3" id="KW-0378">Hydrolase</keyword>
<keyword evidence="6" id="KW-1185">Reference proteome</keyword>
<comment type="similarity">
    <text evidence="1">Belongs to the acyl coenzyme A hydrolase family.</text>
</comment>
<dbReference type="AlphaFoldDB" id="A0A420FN98"/>
<evidence type="ECO:0000256" key="1">
    <source>
        <dbReference type="ARBA" id="ARBA00010458"/>
    </source>
</evidence>
<dbReference type="InterPro" id="IPR033120">
    <property type="entry name" value="HOTDOG_ACOT"/>
</dbReference>
<dbReference type="PANTHER" id="PTHR11049">
    <property type="entry name" value="ACYL COENZYME A THIOESTER HYDROLASE"/>
    <property type="match status" value="1"/>
</dbReference>
<dbReference type="InterPro" id="IPR040170">
    <property type="entry name" value="Cytosol_ACT"/>
</dbReference>
<feature type="domain" description="HotDog ACOT-type" evidence="4">
    <location>
        <begin position="9"/>
        <end position="121"/>
    </location>
</feature>
<dbReference type="GO" id="GO:0006637">
    <property type="term" value="P:acyl-CoA metabolic process"/>
    <property type="evidence" value="ECO:0007669"/>
    <property type="project" value="TreeGrafter"/>
</dbReference>
<dbReference type="Gene3D" id="3.10.129.10">
    <property type="entry name" value="Hotdog Thioesterase"/>
    <property type="match status" value="1"/>
</dbReference>
<organism evidence="5 6">
    <name type="scientific">Sphingobacterium siyangense</name>
    <dbReference type="NCBI Taxonomy" id="459529"/>
    <lineage>
        <taxon>Bacteria</taxon>
        <taxon>Pseudomonadati</taxon>
        <taxon>Bacteroidota</taxon>
        <taxon>Sphingobacteriia</taxon>
        <taxon>Sphingobacteriales</taxon>
        <taxon>Sphingobacteriaceae</taxon>
        <taxon>Sphingobacterium</taxon>
    </lineage>
</organism>
<name>A0A420FN98_9SPHI</name>
<dbReference type="Proteomes" id="UP000286402">
    <property type="component" value="Unassembled WGS sequence"/>
</dbReference>
<dbReference type="EMBL" id="MCAQ01000025">
    <property type="protein sequence ID" value="RKF34346.1"/>
    <property type="molecule type" value="Genomic_DNA"/>
</dbReference>
<dbReference type="InterPro" id="IPR029069">
    <property type="entry name" value="HotDog_dom_sf"/>
</dbReference>
<dbReference type="PROSITE" id="PS51770">
    <property type="entry name" value="HOTDOG_ACOT"/>
    <property type="match status" value="1"/>
</dbReference>
<dbReference type="SUPFAM" id="SSF54637">
    <property type="entry name" value="Thioesterase/thiol ester dehydrase-isomerase"/>
    <property type="match status" value="1"/>
</dbReference>
<dbReference type="Pfam" id="PF03061">
    <property type="entry name" value="4HBT"/>
    <property type="match status" value="1"/>
</dbReference>
<sequence>MEEIYKTVSDSVIRMSQLMLPSNANFGGKIHGGYILSLMDQIAFAVASKFSAHYCVTASVGKVDFLKPIEVGELVTLIASVNYVGNSSMEVGIRVEAMNIQTGETKHCNSSYFTMVAKDETGKPARVPRLILETEKDVFRFYRCVVKMEVDKERDRAIHDLETDSAEQQAYITAHFDVKINLRS</sequence>
<protein>
    <submittedName>
        <fullName evidence="5">Acyl-CoA thioesterase</fullName>
    </submittedName>
</protein>
<dbReference type="GO" id="GO:0052816">
    <property type="term" value="F:long-chain fatty acyl-CoA hydrolase activity"/>
    <property type="evidence" value="ECO:0007669"/>
    <property type="project" value="TreeGrafter"/>
</dbReference>
<comment type="caution">
    <text evidence="5">The sequence shown here is derived from an EMBL/GenBank/DDBJ whole genome shotgun (WGS) entry which is preliminary data.</text>
</comment>
<dbReference type="InterPro" id="IPR006683">
    <property type="entry name" value="Thioestr_dom"/>
</dbReference>
<reference evidence="5 6" key="1">
    <citation type="submission" date="2016-07" db="EMBL/GenBank/DDBJ databases">
        <title>Genome analysis of Sphingobacterium siyangense T12B17.</title>
        <authorList>
            <person name="Xu D."/>
            <person name="Su Y."/>
            <person name="Zheng S."/>
        </authorList>
    </citation>
    <scope>NUCLEOTIDE SEQUENCE [LARGE SCALE GENOMIC DNA]</scope>
    <source>
        <strain evidence="5 6">T12B17</strain>
    </source>
</reference>
<evidence type="ECO:0000259" key="4">
    <source>
        <dbReference type="PROSITE" id="PS51770"/>
    </source>
</evidence>
<evidence type="ECO:0000313" key="5">
    <source>
        <dbReference type="EMBL" id="RKF34346.1"/>
    </source>
</evidence>
<dbReference type="GO" id="GO:0005829">
    <property type="term" value="C:cytosol"/>
    <property type="evidence" value="ECO:0007669"/>
    <property type="project" value="TreeGrafter"/>
</dbReference>
<gene>
    <name evidence="5" type="ORF">BCY89_10910</name>
</gene>
<accession>A0A420FN98</accession>